<feature type="region of interest" description="Disordered" evidence="1">
    <location>
        <begin position="72"/>
        <end position="93"/>
    </location>
</feature>
<dbReference type="EMBL" id="ML180887">
    <property type="protein sequence ID" value="THU76495.1"/>
    <property type="molecule type" value="Genomic_DNA"/>
</dbReference>
<keyword evidence="3" id="KW-1185">Reference proteome</keyword>
<dbReference type="Proteomes" id="UP000297245">
    <property type="component" value="Unassembled WGS sequence"/>
</dbReference>
<reference evidence="2 3" key="1">
    <citation type="journal article" date="2019" name="Nat. Ecol. Evol.">
        <title>Megaphylogeny resolves global patterns of mushroom evolution.</title>
        <authorList>
            <person name="Varga T."/>
            <person name="Krizsan K."/>
            <person name="Foldi C."/>
            <person name="Dima B."/>
            <person name="Sanchez-Garcia M."/>
            <person name="Sanchez-Ramirez S."/>
            <person name="Szollosi G.J."/>
            <person name="Szarkandi J.G."/>
            <person name="Papp V."/>
            <person name="Albert L."/>
            <person name="Andreopoulos W."/>
            <person name="Angelini C."/>
            <person name="Antonin V."/>
            <person name="Barry K.W."/>
            <person name="Bougher N.L."/>
            <person name="Buchanan P."/>
            <person name="Buyck B."/>
            <person name="Bense V."/>
            <person name="Catcheside P."/>
            <person name="Chovatia M."/>
            <person name="Cooper J."/>
            <person name="Damon W."/>
            <person name="Desjardin D."/>
            <person name="Finy P."/>
            <person name="Geml J."/>
            <person name="Haridas S."/>
            <person name="Hughes K."/>
            <person name="Justo A."/>
            <person name="Karasinski D."/>
            <person name="Kautmanova I."/>
            <person name="Kiss B."/>
            <person name="Kocsube S."/>
            <person name="Kotiranta H."/>
            <person name="LaButti K.M."/>
            <person name="Lechner B.E."/>
            <person name="Liimatainen K."/>
            <person name="Lipzen A."/>
            <person name="Lukacs Z."/>
            <person name="Mihaltcheva S."/>
            <person name="Morgado L.N."/>
            <person name="Niskanen T."/>
            <person name="Noordeloos M.E."/>
            <person name="Ohm R.A."/>
            <person name="Ortiz-Santana B."/>
            <person name="Ovrebo C."/>
            <person name="Racz N."/>
            <person name="Riley R."/>
            <person name="Savchenko A."/>
            <person name="Shiryaev A."/>
            <person name="Soop K."/>
            <person name="Spirin V."/>
            <person name="Szebenyi C."/>
            <person name="Tomsovsky M."/>
            <person name="Tulloss R.E."/>
            <person name="Uehling J."/>
            <person name="Grigoriev I.V."/>
            <person name="Vagvolgyi C."/>
            <person name="Papp T."/>
            <person name="Martin F.M."/>
            <person name="Miettinen O."/>
            <person name="Hibbett D.S."/>
            <person name="Nagy L.G."/>
        </authorList>
    </citation>
    <scope>NUCLEOTIDE SEQUENCE [LARGE SCALE GENOMIC DNA]</scope>
    <source>
        <strain evidence="2 3">CBS 962.96</strain>
    </source>
</reference>
<feature type="region of interest" description="Disordered" evidence="1">
    <location>
        <begin position="105"/>
        <end position="133"/>
    </location>
</feature>
<proteinExistence type="predicted"/>
<name>A0A4V4HAR3_DENBC</name>
<evidence type="ECO:0000313" key="2">
    <source>
        <dbReference type="EMBL" id="THU76495.1"/>
    </source>
</evidence>
<organism evidence="2 3">
    <name type="scientific">Dendrothele bispora (strain CBS 962.96)</name>
    <dbReference type="NCBI Taxonomy" id="1314807"/>
    <lineage>
        <taxon>Eukaryota</taxon>
        <taxon>Fungi</taxon>
        <taxon>Dikarya</taxon>
        <taxon>Basidiomycota</taxon>
        <taxon>Agaricomycotina</taxon>
        <taxon>Agaricomycetes</taxon>
        <taxon>Agaricomycetidae</taxon>
        <taxon>Agaricales</taxon>
        <taxon>Agaricales incertae sedis</taxon>
        <taxon>Dendrothele</taxon>
    </lineage>
</organism>
<evidence type="ECO:0000256" key="1">
    <source>
        <dbReference type="SAM" id="MobiDB-lite"/>
    </source>
</evidence>
<accession>A0A4V4HAR3</accession>
<sequence>MSAQPGIVDKALHPIADQVPVVEVAKDVAAAVYFFASSAAVKVKRTPTALSISTTNAHFYLSTPVGDGGIFKGSRGGKARPVHYASHSHPTPVHATFGEVERRLSKKPSRASVTFGQSEKASRLKKLKEEEPTMTNARKDWFRWLFQSPKGEKWREHN</sequence>
<gene>
    <name evidence="2" type="ORF">K435DRAFT_813357</name>
</gene>
<dbReference type="AlphaFoldDB" id="A0A4V4HAR3"/>
<evidence type="ECO:0000313" key="3">
    <source>
        <dbReference type="Proteomes" id="UP000297245"/>
    </source>
</evidence>
<protein>
    <submittedName>
        <fullName evidence="2">Uncharacterized protein</fullName>
    </submittedName>
</protein>